<dbReference type="RefSeq" id="NP_818762.1">
    <property type="nucleotide sequence ID" value="NC_004690.1"/>
</dbReference>
<organism evidence="1 2">
    <name type="scientific">Adoxophyes honmai nucleopolyhedrovirus</name>
    <dbReference type="NCBI Taxonomy" id="224399"/>
    <lineage>
        <taxon>Viruses</taxon>
        <taxon>Viruses incertae sedis</taxon>
        <taxon>Naldaviricetes</taxon>
        <taxon>Lefavirales</taxon>
        <taxon>Baculoviridae</taxon>
        <taxon>Alphabaculovirus</taxon>
        <taxon>Alphabaculovirus adhonmai</taxon>
    </lineage>
</organism>
<dbReference type="OrthoDB" id="4565at10239"/>
<keyword evidence="2" id="KW-1185">Reference proteome</keyword>
<accession>Q80LI1</accession>
<evidence type="ECO:0000313" key="1">
    <source>
        <dbReference type="EMBL" id="BAC67366.1"/>
    </source>
</evidence>
<evidence type="ECO:0000313" key="2">
    <source>
        <dbReference type="Proteomes" id="UP000232720"/>
    </source>
</evidence>
<dbReference type="KEGG" id="vg:1485753"/>
<reference evidence="1 2" key="1">
    <citation type="journal article" date="2003" name="Virology">
        <title>Genome sequence and organization of a nucleopolyhedrovirus isolated from the smaller tea tortrix, Adoxophyes honmai.</title>
        <authorList>
            <person name="Nakai M."/>
            <person name="Goto C."/>
            <person name="Kang W."/>
            <person name="Shikata M."/>
            <person name="Luque T."/>
            <person name="Kunimi Y."/>
        </authorList>
    </citation>
    <scope>NUCLEOTIDE SEQUENCE [LARGE SCALE GENOMIC DNA]</scope>
    <source>
        <strain evidence="1 2">ADN001</strain>
    </source>
</reference>
<dbReference type="Proteomes" id="UP000232720">
    <property type="component" value="Genome"/>
</dbReference>
<proteinExistence type="predicted"/>
<protein>
    <submittedName>
        <fullName evidence="1">Uncharacterized protein</fullName>
    </submittedName>
</protein>
<sequence>MMRILMVLAFLLVFSNGILSMSDEDAKHYIATFLSNKPSRSGGPWRSIEGTANHHIIPDQDMRIFFAQCLVSQSSRLLLGDFLKSLCENNRVSNRSEVQLMCNVNVQLLIKNLQSLDATDDNDLKQQLEDAFRLFSYAPFNIFIGPIAPQRLNDPGNNFDVEGLYIVSNNMSIVRAVQDLYHLIYENVRLRQTLNTVNDIQGLTSEDLDKLTLLFKIIISAPNPRYVSQNWEHAPAYVPEEFYKMCTLINKLMFQECPHDVNICKLQREFLQKFNSATKSSKTLKMLKDFIRSFETARSECSENIYNIIQTIVNTFVDAPEDYFSQLENNLMDVLISAVMPVARPFVDRVARIHCASVNYLPEDWTATTSCTAFQYRVAAPIRARYFLSHFQHQPNVTQIPSVVNTPLENGFTNLILSVILPPTLETTTEEERQAVRSNLNVFMFNNRNRWQSLLVNGLGLILDFLILKPLQEHRPKRMLPENLLIYYYRTNKKWLRTSDESKANNSMSLLCIKIEPKEKEAILVKRTSDTCYHYRYPGCFSDQPLLEKYTIVMEKLTCHIFNVLTLGIGYYYKSC</sequence>
<dbReference type="EMBL" id="AP006270">
    <property type="protein sequence ID" value="BAC67366.1"/>
    <property type="molecule type" value="Genomic_DNA"/>
</dbReference>
<organismHost>
    <name type="scientific">Adoxophyes honmai</name>
    <name type="common">Smaller tea tortrix moth</name>
    <dbReference type="NCBI Taxonomy" id="85585"/>
</organismHost>
<name>Q80LI1_NPVAH</name>
<dbReference type="GeneID" id="1485753"/>